<proteinExistence type="predicted"/>
<keyword evidence="3" id="KW-1185">Reference proteome</keyword>
<evidence type="ECO:0000256" key="1">
    <source>
        <dbReference type="SAM" id="Phobius"/>
    </source>
</evidence>
<evidence type="ECO:0000313" key="2">
    <source>
        <dbReference type="EMBL" id="MCS4558987.1"/>
    </source>
</evidence>
<feature type="transmembrane region" description="Helical" evidence="1">
    <location>
        <begin position="24"/>
        <end position="42"/>
    </location>
</feature>
<organism evidence="2 3">
    <name type="scientific">Shewanella electrica</name>
    <dbReference type="NCBI Taxonomy" id="515560"/>
    <lineage>
        <taxon>Bacteria</taxon>
        <taxon>Pseudomonadati</taxon>
        <taxon>Pseudomonadota</taxon>
        <taxon>Gammaproteobacteria</taxon>
        <taxon>Alteromonadales</taxon>
        <taxon>Shewanellaceae</taxon>
        <taxon>Shewanella</taxon>
    </lineage>
</organism>
<feature type="non-terminal residue" evidence="2">
    <location>
        <position position="80"/>
    </location>
</feature>
<dbReference type="Proteomes" id="UP001201549">
    <property type="component" value="Unassembled WGS sequence"/>
</dbReference>
<evidence type="ECO:0000313" key="3">
    <source>
        <dbReference type="Proteomes" id="UP001201549"/>
    </source>
</evidence>
<reference evidence="3" key="1">
    <citation type="submission" date="2023-07" db="EMBL/GenBank/DDBJ databases">
        <title>Shewanella mangrovi sp. nov., an acetaldehyde- degrading bacterium isolated from mangrove sediment.</title>
        <authorList>
            <person name="Liu Y."/>
        </authorList>
    </citation>
    <scope>NUCLEOTIDE SEQUENCE [LARGE SCALE GENOMIC DNA]</scope>
    <source>
        <strain evidence="3">C32</strain>
    </source>
</reference>
<dbReference type="EMBL" id="JAKOGG010000533">
    <property type="protein sequence ID" value="MCS4558987.1"/>
    <property type="molecule type" value="Genomic_DNA"/>
</dbReference>
<keyword evidence="1" id="KW-1133">Transmembrane helix</keyword>
<sequence>MSQHSAVKASAVAQEEWEKAQMRYVLRCLGLGILYLLAQQVIGSQYPTSYLLTPEYAELPFLKRIFIMTVSGKFVFGKYL</sequence>
<gene>
    <name evidence="2" type="ORF">L9G74_21440</name>
</gene>
<comment type="caution">
    <text evidence="2">The sequence shown here is derived from an EMBL/GenBank/DDBJ whole genome shotgun (WGS) entry which is preliminary data.</text>
</comment>
<keyword evidence="1" id="KW-0812">Transmembrane</keyword>
<name>A0ABT2FRL3_9GAMM</name>
<keyword evidence="1" id="KW-0472">Membrane</keyword>
<protein>
    <submittedName>
        <fullName evidence="2">Uncharacterized protein</fullName>
    </submittedName>
</protein>
<accession>A0ABT2FRL3</accession>